<dbReference type="Gene3D" id="1.10.443.10">
    <property type="entry name" value="Intergrase catalytic core"/>
    <property type="match status" value="1"/>
</dbReference>
<protein>
    <submittedName>
        <fullName evidence="4">Site-specific integrase</fullName>
    </submittedName>
</protein>
<evidence type="ECO:0000259" key="3">
    <source>
        <dbReference type="PROSITE" id="PS51898"/>
    </source>
</evidence>
<dbReference type="InterPro" id="IPR011010">
    <property type="entry name" value="DNA_brk_join_enz"/>
</dbReference>
<evidence type="ECO:0000313" key="4">
    <source>
        <dbReference type="EMBL" id="NSG31465.1"/>
    </source>
</evidence>
<dbReference type="PROSITE" id="PS51898">
    <property type="entry name" value="TYR_RECOMBINASE"/>
    <property type="match status" value="1"/>
</dbReference>
<organism evidence="4 5">
    <name type="scientific">Faecalicatena fissicatena</name>
    <dbReference type="NCBI Taxonomy" id="290055"/>
    <lineage>
        <taxon>Bacteria</taxon>
        <taxon>Bacillati</taxon>
        <taxon>Bacillota</taxon>
        <taxon>Clostridia</taxon>
        <taxon>Lachnospirales</taxon>
        <taxon>Lachnospiraceae</taxon>
        <taxon>Faecalicatena</taxon>
    </lineage>
</organism>
<comment type="caution">
    <text evidence="4">The sequence shown here is derived from an EMBL/GenBank/DDBJ whole genome shotgun (WGS) entry which is preliminary data.</text>
</comment>
<dbReference type="EMBL" id="JAAWUZ010000093">
    <property type="protein sequence ID" value="NSG31465.1"/>
    <property type="molecule type" value="Genomic_DNA"/>
</dbReference>
<gene>
    <name evidence="4" type="ORF">HFM93_14690</name>
</gene>
<name>A0ABX2H0R3_9FIRM</name>
<proteinExistence type="predicted"/>
<keyword evidence="1" id="KW-0238">DNA-binding</keyword>
<dbReference type="InterPro" id="IPR010998">
    <property type="entry name" value="Integrase_recombinase_N"/>
</dbReference>
<dbReference type="Gene3D" id="1.10.150.130">
    <property type="match status" value="1"/>
</dbReference>
<keyword evidence="5" id="KW-1185">Reference proteome</keyword>
<dbReference type="CDD" id="cd01189">
    <property type="entry name" value="INT_ICEBs1_C_like"/>
    <property type="match status" value="1"/>
</dbReference>
<dbReference type="SUPFAM" id="SSF56349">
    <property type="entry name" value="DNA breaking-rejoining enzymes"/>
    <property type="match status" value="1"/>
</dbReference>
<sequence>MPTAKKLPSGSWRCLVYSHTEEIKNPDGSIKKKRIYESFTSNIPGPKGKRIAEQAAAEFAANKDQRSRSADMLLGTAMDNYIQSRESILSPRTIMDYKRIRRTSLQSLMNIRLSRITQEDIQIAINLESVNHSPKTVRNSHGLLSAVLKQYRPDFALNTSLPKKQRVELYIPTDEEVKRLIRASEGTEMELPILLAAFGPMRRGEICALDSTDISGNIVHVSKNMVRTEDNAWIIKSPKSYAGDRYIDFPDFVAEKWRGKTGRIVNLTPNNITDRFRSCLHRAGLPHFRFHDLRHYSASIQHALGIPDSYIMQRGGWGNDGTLKAVYRHALADKTKEMDDIANQHFNELCNTKYNTK</sequence>
<dbReference type="Pfam" id="PF00589">
    <property type="entry name" value="Phage_integrase"/>
    <property type="match status" value="1"/>
</dbReference>
<evidence type="ECO:0000256" key="2">
    <source>
        <dbReference type="ARBA" id="ARBA00023172"/>
    </source>
</evidence>
<evidence type="ECO:0000256" key="1">
    <source>
        <dbReference type="ARBA" id="ARBA00023125"/>
    </source>
</evidence>
<dbReference type="InterPro" id="IPR013762">
    <property type="entry name" value="Integrase-like_cat_sf"/>
</dbReference>
<dbReference type="RefSeq" id="WP_173867098.1">
    <property type="nucleotide sequence ID" value="NZ_JAAWUU010000093.1"/>
</dbReference>
<dbReference type="InterPro" id="IPR002104">
    <property type="entry name" value="Integrase_catalytic"/>
</dbReference>
<reference evidence="4 5" key="1">
    <citation type="journal article" date="2020" name="Cell Host Microbe">
        <title>Functional and Genomic Variation between Human-Derived Isolates of Lachnospiraceae Reveals Inter- and Intra-Species Diversity.</title>
        <authorList>
            <person name="Sorbara M.T."/>
            <person name="Littmann E.R."/>
            <person name="Fontana E."/>
            <person name="Moody T.U."/>
            <person name="Kohout C.E."/>
            <person name="Gjonbalaj M."/>
            <person name="Eaton V."/>
            <person name="Seok R."/>
            <person name="Leiner I.M."/>
            <person name="Pamer E.G."/>
        </authorList>
    </citation>
    <scope>NUCLEOTIDE SEQUENCE [LARGE SCALE GENOMIC DNA]</scope>
    <source>
        <strain evidence="4 5">MSK.14.16</strain>
    </source>
</reference>
<keyword evidence="2" id="KW-0233">DNA recombination</keyword>
<feature type="domain" description="Tyr recombinase" evidence="3">
    <location>
        <begin position="167"/>
        <end position="340"/>
    </location>
</feature>
<dbReference type="Proteomes" id="UP000821846">
    <property type="component" value="Unassembled WGS sequence"/>
</dbReference>
<evidence type="ECO:0000313" key="5">
    <source>
        <dbReference type="Proteomes" id="UP000821846"/>
    </source>
</evidence>
<accession>A0ABX2H0R3</accession>